<organism evidence="1 2">
    <name type="scientific">Ensete ventricosum</name>
    <name type="common">Abyssinian banana</name>
    <name type="synonym">Musa ensete</name>
    <dbReference type="NCBI Taxonomy" id="4639"/>
    <lineage>
        <taxon>Eukaryota</taxon>
        <taxon>Viridiplantae</taxon>
        <taxon>Streptophyta</taxon>
        <taxon>Embryophyta</taxon>
        <taxon>Tracheophyta</taxon>
        <taxon>Spermatophyta</taxon>
        <taxon>Magnoliopsida</taxon>
        <taxon>Liliopsida</taxon>
        <taxon>Zingiberales</taxon>
        <taxon>Musaceae</taxon>
        <taxon>Ensete</taxon>
    </lineage>
</organism>
<comment type="caution">
    <text evidence="1">The sequence shown here is derived from an EMBL/GenBank/DDBJ whole genome shotgun (WGS) entry which is preliminary data.</text>
</comment>
<dbReference type="EMBL" id="AMZH03005910">
    <property type="protein sequence ID" value="RRT65165.1"/>
    <property type="molecule type" value="Genomic_DNA"/>
</dbReference>
<gene>
    <name evidence="1" type="ORF">B296_00027789</name>
</gene>
<accession>A0A426ZML2</accession>
<protein>
    <submittedName>
        <fullName evidence="1">Uncharacterized protein</fullName>
    </submittedName>
</protein>
<dbReference type="AlphaFoldDB" id="A0A426ZML2"/>
<dbReference type="Proteomes" id="UP000287651">
    <property type="component" value="Unassembled WGS sequence"/>
</dbReference>
<reference evidence="1 2" key="1">
    <citation type="journal article" date="2014" name="Agronomy (Basel)">
        <title>A Draft Genome Sequence for Ensete ventricosum, the Drought-Tolerant Tree Against Hunger.</title>
        <authorList>
            <person name="Harrison J."/>
            <person name="Moore K.A."/>
            <person name="Paszkiewicz K."/>
            <person name="Jones T."/>
            <person name="Grant M."/>
            <person name="Ambacheew D."/>
            <person name="Muzemil S."/>
            <person name="Studholme D.J."/>
        </authorList>
    </citation>
    <scope>NUCLEOTIDE SEQUENCE [LARGE SCALE GENOMIC DNA]</scope>
</reference>
<evidence type="ECO:0000313" key="1">
    <source>
        <dbReference type="EMBL" id="RRT65165.1"/>
    </source>
</evidence>
<evidence type="ECO:0000313" key="2">
    <source>
        <dbReference type="Proteomes" id="UP000287651"/>
    </source>
</evidence>
<name>A0A426ZML2_ENSVE</name>
<sequence length="51" mass="6186">MRRSKTLHKVEFRSVFRVLSQKFKIQAIPNVFSLWKSYEHGFTKKCYGHQL</sequence>
<proteinExistence type="predicted"/>